<dbReference type="RefSeq" id="WP_034640401.1">
    <property type="nucleotide sequence ID" value="NZ_CBCSJC010000038.1"/>
</dbReference>
<proteinExistence type="predicted"/>
<gene>
    <name evidence="2" type="ORF">BAMA_04235</name>
</gene>
<dbReference type="STRING" id="574376.BAMA_04235"/>
<sequence>MKSIENIAFYMPAEWEEHEGTWLQWPHDKTHRGEGYKAKLNDIWITMAKELHYGENVHIVVCNDEEKEYVQSNLKEEKVDLTKIDFLIHETDDVWIRDNGPIFVKDKEGNLSLTHWIFNGWGNKYPHTNDAVIPNEISKNYKTPKVDVGVCLEGGGIEINGKGTLMAAKSSIINENRNPMLSQEEIERALTKYLGVTNFIWITGIRGEDNYNEDTDFHIDGAARFTNENTILYEYDPFGESEAYLLEAYEKHYRELQQARNTDGKPFQLIPMPLTRNIVKEADCKGSYLNFYIGNEVVLMPIYDDEHDKLALQIIEGQFPGRRIVGINVSELYAYGGMIHCVTQQHIK</sequence>
<reference evidence="2 3" key="1">
    <citation type="submission" date="2014-06" db="EMBL/GenBank/DDBJ databases">
        <title>Draft genome sequence of Bacillus manliponensis JCM 15802 (MCCC 1A00708).</title>
        <authorList>
            <person name="Lai Q."/>
            <person name="Liu Y."/>
            <person name="Shao Z."/>
        </authorList>
    </citation>
    <scope>NUCLEOTIDE SEQUENCE [LARGE SCALE GENOMIC DNA]</scope>
    <source>
        <strain evidence="2 3">JCM 15802</strain>
    </source>
</reference>
<comment type="caution">
    <text evidence="2">The sequence shown here is derived from an EMBL/GenBank/DDBJ whole genome shotgun (WGS) entry which is preliminary data.</text>
</comment>
<keyword evidence="1" id="KW-0378">Hydrolase</keyword>
<dbReference type="EMBL" id="JOTN01000012">
    <property type="protein sequence ID" value="KEK18722.1"/>
    <property type="molecule type" value="Genomic_DNA"/>
</dbReference>
<dbReference type="OrthoDB" id="9808013at2"/>
<evidence type="ECO:0000256" key="1">
    <source>
        <dbReference type="ARBA" id="ARBA00022801"/>
    </source>
</evidence>
<dbReference type="Proteomes" id="UP000027822">
    <property type="component" value="Unassembled WGS sequence"/>
</dbReference>
<dbReference type="GO" id="GO:0009446">
    <property type="term" value="P:putrescine biosynthetic process"/>
    <property type="evidence" value="ECO:0007669"/>
    <property type="project" value="InterPro"/>
</dbReference>
<organism evidence="2 3">
    <name type="scientific">Bacillus manliponensis</name>
    <dbReference type="NCBI Taxonomy" id="574376"/>
    <lineage>
        <taxon>Bacteria</taxon>
        <taxon>Bacillati</taxon>
        <taxon>Bacillota</taxon>
        <taxon>Bacilli</taxon>
        <taxon>Bacillales</taxon>
        <taxon>Bacillaceae</taxon>
        <taxon>Bacillus</taxon>
        <taxon>Bacillus cereus group</taxon>
    </lineage>
</organism>
<evidence type="ECO:0000313" key="2">
    <source>
        <dbReference type="EMBL" id="KEK18722.1"/>
    </source>
</evidence>
<dbReference type="Pfam" id="PF04371">
    <property type="entry name" value="PAD_porph"/>
    <property type="match status" value="1"/>
</dbReference>
<dbReference type="AlphaFoldDB" id="A0A073JWX7"/>
<dbReference type="GO" id="GO:0047632">
    <property type="term" value="F:agmatine deiminase activity"/>
    <property type="evidence" value="ECO:0007669"/>
    <property type="project" value="TreeGrafter"/>
</dbReference>
<dbReference type="Gene3D" id="3.75.10.10">
    <property type="entry name" value="L-arginine/glycine Amidinotransferase, Chain A"/>
    <property type="match status" value="1"/>
</dbReference>
<protein>
    <submittedName>
        <fullName evidence="2">Agmatine deiminase</fullName>
    </submittedName>
</protein>
<name>A0A073JWX7_9BACI</name>
<dbReference type="PANTHER" id="PTHR31377:SF0">
    <property type="entry name" value="AGMATINE DEIMINASE-RELATED"/>
    <property type="match status" value="1"/>
</dbReference>
<dbReference type="PANTHER" id="PTHR31377">
    <property type="entry name" value="AGMATINE DEIMINASE-RELATED"/>
    <property type="match status" value="1"/>
</dbReference>
<dbReference type="InterPro" id="IPR007466">
    <property type="entry name" value="Peptidyl-Arg-deiminase_porph"/>
</dbReference>
<dbReference type="GO" id="GO:0004668">
    <property type="term" value="F:protein-arginine deiminase activity"/>
    <property type="evidence" value="ECO:0007669"/>
    <property type="project" value="InterPro"/>
</dbReference>
<dbReference type="eggNOG" id="COG2957">
    <property type="taxonomic scope" value="Bacteria"/>
</dbReference>
<keyword evidence="3" id="KW-1185">Reference proteome</keyword>
<accession>A0A073JWX7</accession>
<evidence type="ECO:0000313" key="3">
    <source>
        <dbReference type="Proteomes" id="UP000027822"/>
    </source>
</evidence>
<dbReference type="SUPFAM" id="SSF55909">
    <property type="entry name" value="Pentein"/>
    <property type="match status" value="1"/>
</dbReference>